<organism evidence="4 5">
    <name type="scientific">Mycobacteroides franklinii</name>
    <dbReference type="NCBI Taxonomy" id="948102"/>
    <lineage>
        <taxon>Bacteria</taxon>
        <taxon>Bacillati</taxon>
        <taxon>Actinomycetota</taxon>
        <taxon>Actinomycetes</taxon>
        <taxon>Mycobacteriales</taxon>
        <taxon>Mycobacteriaceae</taxon>
        <taxon>Mycobacteroides</taxon>
    </lineage>
</organism>
<dbReference type="AlphaFoldDB" id="A0A1S1L2Y3"/>
<dbReference type="GeneID" id="57169168"/>
<sequence>MIYGAGVAVLCWMAALSYFDIRYRRLPNWLTLPAAVAVVAVALIGRSPSMVAGAAVLTGLYLAAHLLSPRAMGAGDVKLAFGTGGLTGAFGLDAWFLAAIGAPLVTGLIGIVLMAFGRRRVSVPHGPSMCLATVVAVGLCALTPGI</sequence>
<reference evidence="4 5" key="1">
    <citation type="submission" date="2016-10" db="EMBL/GenBank/DDBJ databases">
        <title>Evaluation of Human, Veterinary and Environmental Mycobacterium chelonae Isolates by Core Genome Phylogenomic Analysis, Targeted Gene Comparison, and Anti-microbial Susceptibility Patterns: A Tale of Mistaken Identities.</title>
        <authorList>
            <person name="Fogelson S.B."/>
            <person name="Camus A.C."/>
            <person name="Lorenz W."/>
            <person name="Vasireddy R."/>
            <person name="Vasireddy S."/>
            <person name="Smith T."/>
            <person name="Brown-Elliott B.A."/>
            <person name="Wallace R.J.Jr."/>
            <person name="Hasan N.A."/>
            <person name="Reischl U."/>
            <person name="Sanchez S."/>
        </authorList>
    </citation>
    <scope>NUCLEOTIDE SEQUENCE [LARGE SCALE GENOMIC DNA]</scope>
    <source>
        <strain evidence="4 5">1559</strain>
    </source>
</reference>
<proteinExistence type="inferred from homology"/>
<dbReference type="OrthoDB" id="4428077at2"/>
<dbReference type="Proteomes" id="UP000179616">
    <property type="component" value="Unassembled WGS sequence"/>
</dbReference>
<feature type="transmembrane region" description="Helical" evidence="2">
    <location>
        <begin position="51"/>
        <end position="68"/>
    </location>
</feature>
<keyword evidence="2" id="KW-0472">Membrane</keyword>
<dbReference type="GO" id="GO:0004190">
    <property type="term" value="F:aspartic-type endopeptidase activity"/>
    <property type="evidence" value="ECO:0007669"/>
    <property type="project" value="InterPro"/>
</dbReference>
<dbReference type="Pfam" id="PF01478">
    <property type="entry name" value="Peptidase_A24"/>
    <property type="match status" value="1"/>
</dbReference>
<keyword evidence="2" id="KW-0812">Transmembrane</keyword>
<dbReference type="Gene3D" id="1.20.120.1220">
    <property type="match status" value="1"/>
</dbReference>
<protein>
    <submittedName>
        <fullName evidence="4">Prepilin peptidase</fullName>
    </submittedName>
</protein>
<comment type="caution">
    <text evidence="4">The sequence shown here is derived from an EMBL/GenBank/DDBJ whole genome shotgun (WGS) entry which is preliminary data.</text>
</comment>
<feature type="transmembrane region" description="Helical" evidence="2">
    <location>
        <begin position="94"/>
        <end position="116"/>
    </location>
</feature>
<evidence type="ECO:0000313" key="5">
    <source>
        <dbReference type="Proteomes" id="UP000179616"/>
    </source>
</evidence>
<feature type="domain" description="Prepilin type IV endopeptidase peptidase" evidence="3">
    <location>
        <begin position="8"/>
        <end position="102"/>
    </location>
</feature>
<evidence type="ECO:0000256" key="2">
    <source>
        <dbReference type="SAM" id="Phobius"/>
    </source>
</evidence>
<dbReference type="InterPro" id="IPR050882">
    <property type="entry name" value="Prepilin_peptidase/N-MTase"/>
</dbReference>
<dbReference type="EMBL" id="MLIK01000024">
    <property type="protein sequence ID" value="OHU18869.1"/>
    <property type="molecule type" value="Genomic_DNA"/>
</dbReference>
<dbReference type="GO" id="GO:0006465">
    <property type="term" value="P:signal peptide processing"/>
    <property type="evidence" value="ECO:0007669"/>
    <property type="project" value="TreeGrafter"/>
</dbReference>
<dbReference type="PANTHER" id="PTHR30487:SF0">
    <property type="entry name" value="PREPILIN LEADER PEPTIDASE_N-METHYLTRANSFERASE-RELATED"/>
    <property type="match status" value="1"/>
</dbReference>
<evidence type="ECO:0000259" key="3">
    <source>
        <dbReference type="Pfam" id="PF01478"/>
    </source>
</evidence>
<evidence type="ECO:0000256" key="1">
    <source>
        <dbReference type="ARBA" id="ARBA00005801"/>
    </source>
</evidence>
<keyword evidence="2" id="KW-1133">Transmembrane helix</keyword>
<dbReference type="InterPro" id="IPR000045">
    <property type="entry name" value="Prepilin_IV_endopep_pep"/>
</dbReference>
<dbReference type="RefSeq" id="WP_070939524.1">
    <property type="nucleotide sequence ID" value="NZ_MLIK01000024.1"/>
</dbReference>
<gene>
    <name evidence="4" type="ORF">BKG76_20330</name>
</gene>
<feature type="transmembrane region" description="Helical" evidence="2">
    <location>
        <begin position="128"/>
        <end position="145"/>
    </location>
</feature>
<evidence type="ECO:0000313" key="4">
    <source>
        <dbReference type="EMBL" id="OHU18869.1"/>
    </source>
</evidence>
<name>A0A1S1L2Y3_9MYCO</name>
<accession>A0A1S1L2Y3</accession>
<dbReference type="STRING" id="948102.BKG76_20330"/>
<comment type="similarity">
    <text evidence="1">Belongs to the peptidase A24 family.</text>
</comment>
<dbReference type="PANTHER" id="PTHR30487">
    <property type="entry name" value="TYPE 4 PREPILIN-LIKE PROTEINS LEADER PEPTIDE-PROCESSING ENZYME"/>
    <property type="match status" value="1"/>
</dbReference>
<dbReference type="GO" id="GO:0005886">
    <property type="term" value="C:plasma membrane"/>
    <property type="evidence" value="ECO:0007669"/>
    <property type="project" value="TreeGrafter"/>
</dbReference>
<feature type="transmembrane region" description="Helical" evidence="2">
    <location>
        <begin position="27"/>
        <end position="44"/>
    </location>
</feature>